<dbReference type="InterPro" id="IPR011447">
    <property type="entry name" value="DUF1552"/>
</dbReference>
<evidence type="ECO:0008006" key="3">
    <source>
        <dbReference type="Google" id="ProtNLM"/>
    </source>
</evidence>
<name>A0A6M5Z1P9_9BACT</name>
<dbReference type="KEGG" id="ftj:FTUN_7035"/>
<accession>A0A6M5Z1P9</accession>
<dbReference type="Pfam" id="PF07586">
    <property type="entry name" value="HXXSHH"/>
    <property type="match status" value="1"/>
</dbReference>
<protein>
    <recommendedName>
        <fullName evidence="3">DUF1552 domain-containing protein</fullName>
    </recommendedName>
</protein>
<dbReference type="AlphaFoldDB" id="A0A6M5Z1P9"/>
<sequence length="445" mass="47428">MIRTLPNRRVVLRAAGVSLALPWLESVCSAGSGTPSAAPQRLVFVYAPNGKHMPDWAPTTEGAKFDLPATLKPLEAVRDHVSVLSGLCLRTATAGGDGPGDHARAMAAFLTGVRPKKTSGADVRNGVSVDQVAATVLGRATRFASLEVGCEGGKTAGPCDNGYSCAYQTNLSWRGESTPMPKETDPRRVFDHLFGDMVGADADPARAKRDRDRRSVLDFVAEDARELGGKLAGTDRRKLDEYLTGVREIEQRIQKAQPQVALGADALARPTGVPEQFGEHARLLGDLVVLAFQADLTRVVTFALGNDGSNRSYREVGVADGHHDLSHHAGDAGKHGKLRAINRLHVAQFAHLVERLKGTRESDGPLLNRCTVVYGSGIRDGDRHDHDDLPILLAGGGARAAKGGRHIRYAAGTPLCNLYLALLDRVGIRSDRFGDSTGPLAGLDG</sequence>
<reference evidence="2" key="1">
    <citation type="submission" date="2020-05" db="EMBL/GenBank/DDBJ databases">
        <title>Frigoriglobus tundricola gen. nov., sp. nov., a psychrotolerant cellulolytic planctomycete of the family Gemmataceae with two divergent copies of 16S rRNA gene.</title>
        <authorList>
            <person name="Kulichevskaya I.S."/>
            <person name="Ivanova A.A."/>
            <person name="Naumoff D.G."/>
            <person name="Beletsky A.V."/>
            <person name="Rijpstra W.I.C."/>
            <person name="Sinninghe Damste J.S."/>
            <person name="Mardanov A.V."/>
            <person name="Ravin N.V."/>
            <person name="Dedysh S.N."/>
        </authorList>
    </citation>
    <scope>NUCLEOTIDE SEQUENCE [LARGE SCALE GENOMIC DNA]</scope>
    <source>
        <strain evidence="2">PL17</strain>
    </source>
</reference>
<proteinExistence type="predicted"/>
<dbReference type="EMBL" id="CP053452">
    <property type="protein sequence ID" value="QJW99423.1"/>
    <property type="molecule type" value="Genomic_DNA"/>
</dbReference>
<gene>
    <name evidence="1" type="ORF">FTUN_7035</name>
</gene>
<organism evidence="1 2">
    <name type="scientific">Frigoriglobus tundricola</name>
    <dbReference type="NCBI Taxonomy" id="2774151"/>
    <lineage>
        <taxon>Bacteria</taxon>
        <taxon>Pseudomonadati</taxon>
        <taxon>Planctomycetota</taxon>
        <taxon>Planctomycetia</taxon>
        <taxon>Gemmatales</taxon>
        <taxon>Gemmataceae</taxon>
        <taxon>Frigoriglobus</taxon>
    </lineage>
</organism>
<keyword evidence="2" id="KW-1185">Reference proteome</keyword>
<evidence type="ECO:0000313" key="1">
    <source>
        <dbReference type="EMBL" id="QJW99423.1"/>
    </source>
</evidence>
<dbReference type="Proteomes" id="UP000503447">
    <property type="component" value="Chromosome"/>
</dbReference>
<dbReference type="RefSeq" id="WP_227254544.1">
    <property type="nucleotide sequence ID" value="NZ_CP053452.2"/>
</dbReference>
<evidence type="ECO:0000313" key="2">
    <source>
        <dbReference type="Proteomes" id="UP000503447"/>
    </source>
</evidence>